<evidence type="ECO:0000256" key="6">
    <source>
        <dbReference type="ARBA" id="ARBA00022982"/>
    </source>
</evidence>
<dbReference type="RefSeq" id="XP_005539000.1">
    <property type="nucleotide sequence ID" value="XM_005538943.1"/>
</dbReference>
<evidence type="ECO:0000313" key="9">
    <source>
        <dbReference type="Proteomes" id="UP000007014"/>
    </source>
</evidence>
<comment type="subcellular location">
    <subcellularLocation>
        <location evidence="1">Mitochondrion matrix</location>
    </subcellularLocation>
</comment>
<accession>M1VC19</accession>
<feature type="domain" description="Electron transfer flavoprotein alpha/beta-subunit N-terminal" evidence="7">
    <location>
        <begin position="213"/>
        <end position="417"/>
    </location>
</feature>
<dbReference type="Gene3D" id="3.40.50.1220">
    <property type="entry name" value="TPP-binding domain"/>
    <property type="match status" value="1"/>
</dbReference>
<comment type="similarity">
    <text evidence="2">Belongs to the ETF alpha-subunit/FixB family.</text>
</comment>
<evidence type="ECO:0000256" key="1">
    <source>
        <dbReference type="ARBA" id="ARBA00004305"/>
    </source>
</evidence>
<dbReference type="InterPro" id="IPR001308">
    <property type="entry name" value="ETF_a/FixB"/>
</dbReference>
<keyword evidence="5" id="KW-0274">FAD</keyword>
<dbReference type="PROSITE" id="PS00696">
    <property type="entry name" value="ETF_ALPHA"/>
    <property type="match status" value="1"/>
</dbReference>
<dbReference type="Gramene" id="CMS395CT">
    <property type="protein sequence ID" value="CMS395CT"/>
    <property type="gene ID" value="CMS395C"/>
</dbReference>
<keyword evidence="6" id="KW-0249">Electron transport</keyword>
<proteinExistence type="inferred from homology"/>
<sequence>MTLVWSSLTRAIKQDLSRGRVLCTRCVSVAADERSCGESLACSPRRGTLWTMDRCLRRCRERNLLASFRGTSAAALKHSLSQLWKACAHQRYSGTRVVKRSCSCGVDYPDERPTTDVQHASTTETLQLAETTRHGTGACAALVHQRIPPYEASYSALAARYAERAPTLGSDLTPATRVLQFRSARKHDRRLETRRYLEHFTRGFADARVSPSVLVLAEHARGNVAPATWAALRAAQQVCGGTLSSNGNDAKQTGHIEVLVFDRVDSDMGAVLKQLAQVDGVSRLVLVCDGHCRYPVAEMLAPVIARWSAEQGYSHVFTGGSTFGKNILPRAAGILGIQPLSDIMQVCSPWEFVRPLYAGSILARVRLVPPSEPSSKTGWRCWATIRGTAFEAAQLRHDDACPTELDITDKARQYLQDAAPPAVEWLQQTGANAERPRLESAHIVVTGGRGLRDAEHFQAFVMELADRLGAAVGATRAAVDAGMCANELQVGQTGKVVAPELYIAVGVSGAVQHLAGMKDSKVIIAINNDPEAPIFQAADYGLVGDLFEIMPALLEKLSNSHKK</sequence>
<dbReference type="InterPro" id="IPR018206">
    <property type="entry name" value="ETF_asu_C_CS"/>
</dbReference>
<dbReference type="STRING" id="280699.M1VC19"/>
<dbReference type="OrthoDB" id="1715808at2759"/>
<dbReference type="SMART" id="SM00893">
    <property type="entry name" value="ETF"/>
    <property type="match status" value="1"/>
</dbReference>
<dbReference type="EMBL" id="AP006501">
    <property type="protein sequence ID" value="BAM82964.1"/>
    <property type="molecule type" value="Genomic_DNA"/>
</dbReference>
<dbReference type="GO" id="GO:0033539">
    <property type="term" value="P:fatty acid beta-oxidation using acyl-CoA dehydrogenase"/>
    <property type="evidence" value="ECO:0007669"/>
    <property type="project" value="TreeGrafter"/>
</dbReference>
<dbReference type="SUPFAM" id="SSF52402">
    <property type="entry name" value="Adenine nucleotide alpha hydrolases-like"/>
    <property type="match status" value="1"/>
</dbReference>
<protein>
    <submittedName>
        <fullName evidence="8">Probable electron transport flavoprotein</fullName>
    </submittedName>
</protein>
<dbReference type="InterPro" id="IPR033947">
    <property type="entry name" value="ETF_alpha_N"/>
</dbReference>
<gene>
    <name evidence="8" type="ORF">CYME_CMS395C</name>
</gene>
<keyword evidence="3" id="KW-0813">Transport</keyword>
<dbReference type="GO" id="GO:0009055">
    <property type="term" value="F:electron transfer activity"/>
    <property type="evidence" value="ECO:0007669"/>
    <property type="project" value="InterPro"/>
</dbReference>
<dbReference type="HOGENOM" id="CLU_484297_0_0_1"/>
<dbReference type="SUPFAM" id="SSF52467">
    <property type="entry name" value="DHS-like NAD/FAD-binding domain"/>
    <property type="match status" value="1"/>
</dbReference>
<dbReference type="Pfam" id="PF00766">
    <property type="entry name" value="ETF_alpha"/>
    <property type="match status" value="1"/>
</dbReference>
<keyword evidence="4" id="KW-0285">Flavoprotein</keyword>
<dbReference type="InterPro" id="IPR014731">
    <property type="entry name" value="ETF_asu_C"/>
</dbReference>
<dbReference type="eggNOG" id="KOG3954">
    <property type="taxonomic scope" value="Eukaryota"/>
</dbReference>
<dbReference type="GeneID" id="16997393"/>
<organism evidence="8 9">
    <name type="scientific">Cyanidioschyzon merolae (strain NIES-3377 / 10D)</name>
    <name type="common">Unicellular red alga</name>
    <dbReference type="NCBI Taxonomy" id="280699"/>
    <lineage>
        <taxon>Eukaryota</taxon>
        <taxon>Rhodophyta</taxon>
        <taxon>Bangiophyceae</taxon>
        <taxon>Cyanidiales</taxon>
        <taxon>Cyanidiaceae</taxon>
        <taxon>Cyanidioschyzon</taxon>
    </lineage>
</organism>
<dbReference type="AlphaFoldDB" id="M1VC19"/>
<evidence type="ECO:0000256" key="5">
    <source>
        <dbReference type="ARBA" id="ARBA00022827"/>
    </source>
</evidence>
<dbReference type="InterPro" id="IPR014730">
    <property type="entry name" value="ETF_a/b_N"/>
</dbReference>
<dbReference type="PANTHER" id="PTHR43153:SF1">
    <property type="entry name" value="ELECTRON TRANSFER FLAVOPROTEIN SUBUNIT ALPHA, MITOCHONDRIAL"/>
    <property type="match status" value="1"/>
</dbReference>
<dbReference type="FunFam" id="3.40.50.1220:FF:000001">
    <property type="entry name" value="Electron transfer flavoprotein, alpha subunit"/>
    <property type="match status" value="1"/>
</dbReference>
<dbReference type="Pfam" id="PF01012">
    <property type="entry name" value="ETF"/>
    <property type="match status" value="1"/>
</dbReference>
<evidence type="ECO:0000313" key="8">
    <source>
        <dbReference type="EMBL" id="BAM82964.1"/>
    </source>
</evidence>
<dbReference type="InterPro" id="IPR029035">
    <property type="entry name" value="DHS-like_NAD/FAD-binding_dom"/>
</dbReference>
<dbReference type="GO" id="GO:0050660">
    <property type="term" value="F:flavin adenine dinucleotide binding"/>
    <property type="evidence" value="ECO:0007669"/>
    <property type="project" value="InterPro"/>
</dbReference>
<dbReference type="PANTHER" id="PTHR43153">
    <property type="entry name" value="ELECTRON TRANSFER FLAVOPROTEIN ALPHA"/>
    <property type="match status" value="1"/>
</dbReference>
<dbReference type="KEGG" id="cme:CYME_CMS395C"/>
<evidence type="ECO:0000259" key="7">
    <source>
        <dbReference type="SMART" id="SM00893"/>
    </source>
</evidence>
<name>M1VC19_CYAM1</name>
<dbReference type="InterPro" id="IPR014729">
    <property type="entry name" value="Rossmann-like_a/b/a_fold"/>
</dbReference>
<dbReference type="GO" id="GO:0005759">
    <property type="term" value="C:mitochondrial matrix"/>
    <property type="evidence" value="ECO:0007669"/>
    <property type="project" value="UniProtKB-SubCell"/>
</dbReference>
<evidence type="ECO:0000256" key="2">
    <source>
        <dbReference type="ARBA" id="ARBA00005817"/>
    </source>
</evidence>
<evidence type="ECO:0000256" key="3">
    <source>
        <dbReference type="ARBA" id="ARBA00022448"/>
    </source>
</evidence>
<dbReference type="Proteomes" id="UP000007014">
    <property type="component" value="Chromosome 19"/>
</dbReference>
<keyword evidence="9" id="KW-1185">Reference proteome</keyword>
<evidence type="ECO:0000256" key="4">
    <source>
        <dbReference type="ARBA" id="ARBA00022630"/>
    </source>
</evidence>
<dbReference type="CDD" id="cd01715">
    <property type="entry name" value="ETF_alpha"/>
    <property type="match status" value="1"/>
</dbReference>
<reference evidence="8 9" key="1">
    <citation type="journal article" date="2004" name="Nature">
        <title>Genome sequence of the ultrasmall unicellular red alga Cyanidioschyzon merolae 10D.</title>
        <authorList>
            <person name="Matsuzaki M."/>
            <person name="Misumi O."/>
            <person name="Shin-i T."/>
            <person name="Maruyama S."/>
            <person name="Takahara M."/>
            <person name="Miyagishima S."/>
            <person name="Mori T."/>
            <person name="Nishida K."/>
            <person name="Yagisawa F."/>
            <person name="Nishida K."/>
            <person name="Yoshida Y."/>
            <person name="Nishimura Y."/>
            <person name="Nakao S."/>
            <person name="Kobayashi T."/>
            <person name="Momoyama Y."/>
            <person name="Higashiyama T."/>
            <person name="Minoda A."/>
            <person name="Sano M."/>
            <person name="Nomoto H."/>
            <person name="Oishi K."/>
            <person name="Hayashi H."/>
            <person name="Ohta F."/>
            <person name="Nishizaka S."/>
            <person name="Haga S."/>
            <person name="Miura S."/>
            <person name="Morishita T."/>
            <person name="Kabeya Y."/>
            <person name="Terasawa K."/>
            <person name="Suzuki Y."/>
            <person name="Ishii Y."/>
            <person name="Asakawa S."/>
            <person name="Takano H."/>
            <person name="Ohta N."/>
            <person name="Kuroiwa H."/>
            <person name="Tanaka K."/>
            <person name="Shimizu N."/>
            <person name="Sugano S."/>
            <person name="Sato N."/>
            <person name="Nozaki H."/>
            <person name="Ogasawara N."/>
            <person name="Kohara Y."/>
            <person name="Kuroiwa T."/>
        </authorList>
    </citation>
    <scope>NUCLEOTIDE SEQUENCE [LARGE SCALE GENOMIC DNA]</scope>
    <source>
        <strain evidence="8 9">10D</strain>
    </source>
</reference>
<reference evidence="8 9" key="2">
    <citation type="journal article" date="2007" name="BMC Biol.">
        <title>A 100%-complete sequence reveals unusually simple genomic features in the hot-spring red alga Cyanidioschyzon merolae.</title>
        <authorList>
            <person name="Nozaki H."/>
            <person name="Takano H."/>
            <person name="Misumi O."/>
            <person name="Terasawa K."/>
            <person name="Matsuzaki M."/>
            <person name="Maruyama S."/>
            <person name="Nishida K."/>
            <person name="Yagisawa F."/>
            <person name="Yoshida Y."/>
            <person name="Fujiwara T."/>
            <person name="Takio S."/>
            <person name="Tamura K."/>
            <person name="Chung S.J."/>
            <person name="Nakamura S."/>
            <person name="Kuroiwa H."/>
            <person name="Tanaka K."/>
            <person name="Sato N."/>
            <person name="Kuroiwa T."/>
        </authorList>
    </citation>
    <scope>NUCLEOTIDE SEQUENCE [LARGE SCALE GENOMIC DNA]</scope>
    <source>
        <strain evidence="8 9">10D</strain>
    </source>
</reference>
<dbReference type="Gene3D" id="3.40.50.620">
    <property type="entry name" value="HUPs"/>
    <property type="match status" value="1"/>
</dbReference>